<sequence length="117" mass="13372">MAIGEYVKSADWKSEKHVPVIDIPDMIKPGEAFNVEIMVGKEISHPNTIEHHIKWFDLYAMYDDGQFLIHLGHVEFTPVTTQPKAVFSVKLEKSGKLIATSYCNIHGLWESSKRVEF</sequence>
<dbReference type="PANTHER" id="PTHR36541">
    <property type="entry name" value="SUPEROXIDE REDUCTASE-RELATED"/>
    <property type="match status" value="1"/>
</dbReference>
<organism evidence="7 9">
    <name type="scientific">Mesotoga infera</name>
    <dbReference type="NCBI Taxonomy" id="1236046"/>
    <lineage>
        <taxon>Bacteria</taxon>
        <taxon>Thermotogati</taxon>
        <taxon>Thermotogota</taxon>
        <taxon>Thermotogae</taxon>
        <taxon>Kosmotogales</taxon>
        <taxon>Kosmotogaceae</taxon>
        <taxon>Mesotoga</taxon>
    </lineage>
</organism>
<dbReference type="GO" id="GO:0016491">
    <property type="term" value="F:oxidoreductase activity"/>
    <property type="evidence" value="ECO:0007669"/>
    <property type="project" value="InterPro"/>
</dbReference>
<protein>
    <submittedName>
        <fullName evidence="7">Desulfoferrodoxin ferrous iron-binding domain protein</fullName>
    </submittedName>
</protein>
<gene>
    <name evidence="7" type="ORF">XD86_0862</name>
    <name evidence="8" type="ORF">XE02_1233</name>
</gene>
<dbReference type="EMBL" id="LGGH01000120">
    <property type="protein sequence ID" value="KUK67193.1"/>
    <property type="molecule type" value="Genomic_DNA"/>
</dbReference>
<dbReference type="EMBL" id="LGGW01000131">
    <property type="protein sequence ID" value="KUK88572.1"/>
    <property type="molecule type" value="Genomic_DNA"/>
</dbReference>
<accession>A0A101GYU6</accession>
<dbReference type="PATRIC" id="fig|1236046.5.peg.1095"/>
<keyword evidence="5" id="KW-0408">Iron</keyword>
<keyword evidence="2" id="KW-0813">Transport</keyword>
<evidence type="ECO:0000256" key="4">
    <source>
        <dbReference type="ARBA" id="ARBA00022982"/>
    </source>
</evidence>
<evidence type="ECO:0000256" key="3">
    <source>
        <dbReference type="ARBA" id="ARBA00022723"/>
    </source>
</evidence>
<keyword evidence="3" id="KW-0479">Metal-binding</keyword>
<dbReference type="PANTHER" id="PTHR36541:SF1">
    <property type="entry name" value="SUPEROXIDE REDUCTASE-RELATED"/>
    <property type="match status" value="1"/>
</dbReference>
<evidence type="ECO:0000259" key="6">
    <source>
        <dbReference type="Pfam" id="PF01880"/>
    </source>
</evidence>
<dbReference type="AlphaFoldDB" id="A0A101GYU6"/>
<dbReference type="NCBIfam" id="TIGR00332">
    <property type="entry name" value="neela_ferrous"/>
    <property type="match status" value="1"/>
</dbReference>
<dbReference type="InterPro" id="IPR051233">
    <property type="entry name" value="Desulfoferrodoxin_SOR"/>
</dbReference>
<evidence type="ECO:0000313" key="9">
    <source>
        <dbReference type="Proteomes" id="UP000054260"/>
    </source>
</evidence>
<evidence type="ECO:0000256" key="2">
    <source>
        <dbReference type="ARBA" id="ARBA00022448"/>
    </source>
</evidence>
<dbReference type="Proteomes" id="UP000055014">
    <property type="component" value="Unassembled WGS sequence"/>
</dbReference>
<name>A0A101GYU6_9BACT</name>
<dbReference type="Pfam" id="PF01880">
    <property type="entry name" value="Desulfoferrodox"/>
    <property type="match status" value="1"/>
</dbReference>
<keyword evidence="4" id="KW-0249">Electron transport</keyword>
<reference evidence="9 10" key="2">
    <citation type="journal article" date="2015" name="MBio">
        <title>Genome-Resolved Metagenomic Analysis Reveals Roles for Candidate Phyla and Other Microbial Community Members in Biogeochemical Transformations in Oil Reservoirs.</title>
        <authorList>
            <person name="Hu P."/>
            <person name="Tom L."/>
            <person name="Singh A."/>
            <person name="Thomas B.C."/>
            <person name="Baker B.J."/>
            <person name="Piceno Y.M."/>
            <person name="Andersen G.L."/>
            <person name="Banfield J.F."/>
        </authorList>
    </citation>
    <scope>NUCLEOTIDE SEQUENCE [LARGE SCALE GENOMIC DNA]</scope>
</reference>
<reference evidence="7" key="1">
    <citation type="journal article" date="2015" name="MBio">
        <title>Genome-resolved metagenomic analysis reveals roles for candidate phyla and other microbial community members in biogeochemical transformations in oil reservoirs.</title>
        <authorList>
            <person name="Hu P."/>
            <person name="Tom L."/>
            <person name="Singh A."/>
            <person name="Thomas B.C."/>
            <person name="Baker B.J."/>
            <person name="Piceno Y.M."/>
            <person name="Andersen G.L."/>
            <person name="Banfield J.F."/>
        </authorList>
    </citation>
    <scope>NUCLEOTIDE SEQUENCE [LARGE SCALE GENOMIC DNA]</scope>
    <source>
        <strain evidence="7">46_47</strain>
        <strain evidence="8">46_70</strain>
    </source>
</reference>
<evidence type="ECO:0000313" key="10">
    <source>
        <dbReference type="Proteomes" id="UP000055014"/>
    </source>
</evidence>
<comment type="similarity">
    <text evidence="1">Belongs to the desulfoferrodoxin family.</text>
</comment>
<dbReference type="CDD" id="cd03172">
    <property type="entry name" value="SORL_classII"/>
    <property type="match status" value="1"/>
</dbReference>
<dbReference type="SUPFAM" id="SSF49367">
    <property type="entry name" value="Superoxide reductase-like"/>
    <property type="match status" value="1"/>
</dbReference>
<evidence type="ECO:0000313" key="7">
    <source>
        <dbReference type="EMBL" id="KUK67193.1"/>
    </source>
</evidence>
<evidence type="ECO:0000256" key="1">
    <source>
        <dbReference type="ARBA" id="ARBA00005941"/>
    </source>
</evidence>
<dbReference type="InterPro" id="IPR036073">
    <property type="entry name" value="Desulfoferrodoxin_Fe-bd_dom_sf"/>
</dbReference>
<dbReference type="InterPro" id="IPR002742">
    <property type="entry name" value="Desulfoferrodoxin_Fe-bd_dom"/>
</dbReference>
<evidence type="ECO:0000313" key="8">
    <source>
        <dbReference type="EMBL" id="KUK88572.1"/>
    </source>
</evidence>
<feature type="domain" description="Desulfoferrodoxin ferrous iron-binding" evidence="6">
    <location>
        <begin position="10"/>
        <end position="111"/>
    </location>
</feature>
<dbReference type="Gene3D" id="2.60.40.730">
    <property type="entry name" value="SOR catalytic domain"/>
    <property type="match status" value="1"/>
</dbReference>
<comment type="caution">
    <text evidence="7">The sequence shown here is derived from an EMBL/GenBank/DDBJ whole genome shotgun (WGS) entry which is preliminary data.</text>
</comment>
<dbReference type="Proteomes" id="UP000054260">
    <property type="component" value="Unassembled WGS sequence"/>
</dbReference>
<evidence type="ECO:0000256" key="5">
    <source>
        <dbReference type="ARBA" id="ARBA00023004"/>
    </source>
</evidence>
<proteinExistence type="inferred from homology"/>
<dbReference type="GO" id="GO:0005506">
    <property type="term" value="F:iron ion binding"/>
    <property type="evidence" value="ECO:0007669"/>
    <property type="project" value="InterPro"/>
</dbReference>